<keyword evidence="5 7" id="KW-1133">Transmembrane helix</keyword>
<proteinExistence type="inferred from homology"/>
<evidence type="ECO:0000313" key="10">
    <source>
        <dbReference type="Proteomes" id="UP000034410"/>
    </source>
</evidence>
<gene>
    <name evidence="9" type="ORF">AAY24_13940</name>
</gene>
<evidence type="ECO:0000256" key="6">
    <source>
        <dbReference type="ARBA" id="ARBA00023136"/>
    </source>
</evidence>
<evidence type="ECO:0000256" key="2">
    <source>
        <dbReference type="ARBA" id="ARBA00022448"/>
    </source>
</evidence>
<dbReference type="AlphaFoldDB" id="A0A0F7JXX8"/>
<dbReference type="PANTHER" id="PTHR30183:SF2">
    <property type="entry name" value="IRON UTILIZATION PROTEIN"/>
    <property type="match status" value="1"/>
</dbReference>
<name>A0A0F7JXX8_9GAMM</name>
<feature type="domain" description="ABC transmembrane type-1" evidence="8">
    <location>
        <begin position="57"/>
        <end position="261"/>
    </location>
</feature>
<evidence type="ECO:0000256" key="1">
    <source>
        <dbReference type="ARBA" id="ARBA00004651"/>
    </source>
</evidence>
<reference evidence="9 10" key="1">
    <citation type="journal article" date="2015" name="Genome Announc.">
        <title>Complete Genome Sequence of Sedimenticola thiotaurini Strain SIP-G1, a Polyphosphate- and Polyhydroxyalkanoate-Accumulating Sulfur-Oxidizing Gammaproteobacterium Isolated from Salt Marsh Sediments.</title>
        <authorList>
            <person name="Flood B.E."/>
            <person name="Jones D.S."/>
            <person name="Bailey J.V."/>
        </authorList>
    </citation>
    <scope>NUCLEOTIDE SEQUENCE [LARGE SCALE GENOMIC DNA]</scope>
    <source>
        <strain evidence="9 10">SIP-G1</strain>
    </source>
</reference>
<dbReference type="Pfam" id="PF00528">
    <property type="entry name" value="BPD_transp_1"/>
    <property type="match status" value="2"/>
</dbReference>
<feature type="transmembrane region" description="Helical" evidence="7">
    <location>
        <begin position="522"/>
        <end position="540"/>
    </location>
</feature>
<feature type="transmembrane region" description="Helical" evidence="7">
    <location>
        <begin position="332"/>
        <end position="356"/>
    </location>
</feature>
<dbReference type="PATRIC" id="fig|1543721.4.peg.2888"/>
<evidence type="ECO:0000256" key="4">
    <source>
        <dbReference type="ARBA" id="ARBA00022692"/>
    </source>
</evidence>
<feature type="transmembrane region" description="Helical" evidence="7">
    <location>
        <begin position="145"/>
        <end position="168"/>
    </location>
</feature>
<evidence type="ECO:0000259" key="8">
    <source>
        <dbReference type="PROSITE" id="PS50928"/>
    </source>
</evidence>
<evidence type="ECO:0000256" key="7">
    <source>
        <dbReference type="RuleBase" id="RU363032"/>
    </source>
</evidence>
<dbReference type="GO" id="GO:0055085">
    <property type="term" value="P:transmembrane transport"/>
    <property type="evidence" value="ECO:0007669"/>
    <property type="project" value="InterPro"/>
</dbReference>
<dbReference type="RefSeq" id="WP_046860210.1">
    <property type="nucleotide sequence ID" value="NZ_CP011412.1"/>
</dbReference>
<dbReference type="InterPro" id="IPR000515">
    <property type="entry name" value="MetI-like"/>
</dbReference>
<keyword evidence="6 7" id="KW-0472">Membrane</keyword>
<keyword evidence="3" id="KW-1003">Cell membrane</keyword>
<evidence type="ECO:0000313" key="9">
    <source>
        <dbReference type="EMBL" id="AKH21281.1"/>
    </source>
</evidence>
<sequence length="557" mass="61111">MASNNYRRTSAPLSWRLGITATALLLAMPVLVVTSYALIPAGEVWQHLANTVLTDYISNSLLLMLEVTVGTLLIGVSTAWLTTMCRFPGRGFFEWALLLPMAMPAYIIAYTYTGMFDVAGPVQSTLRDWFDLRYGDYWFPEIRSLWGAGGMLSLTLYPYVYLLSRAAFLDQSVCVLEVSRSLGNGPWRTFFRVALPLARPAVVAGLSLALMETLADYGTVQYFGIGTFTTGIFRTWFGMDDSAAAAQLSTALLLFVFTLVLLERWSRRKMRYHHSSQRHQSLPGFVLRGRQKLGAVLICSAALFFGFLLPAGQLLWWAIETREMIDGEFLRLILHTVGLAAGTALLALLLALLMGYGRRLSPDRATVVAVRVAGMGYAVPGTVIAVGVMLPLAWLDNSIDSWLRAHFDISSGLLLSGTLVALVLAYLVRFLAVSLQTVEAGLGKIKQSIDESARTLGASPGQVLHRVHLPMLRGSLLTALLLVFVDVMKELPATLVLRPFNFNTLAVRAFELASDERLQDSASAALTIVLAGIIPVILLSRSIRNSREKHDLSTGTE</sequence>
<dbReference type="Proteomes" id="UP000034410">
    <property type="component" value="Chromosome"/>
</dbReference>
<dbReference type="KEGG" id="seds:AAY24_13940"/>
<dbReference type="InterPro" id="IPR035906">
    <property type="entry name" value="MetI-like_sf"/>
</dbReference>
<dbReference type="EMBL" id="CP011412">
    <property type="protein sequence ID" value="AKH21281.1"/>
    <property type="molecule type" value="Genomic_DNA"/>
</dbReference>
<accession>A0A0F7JXX8</accession>
<feature type="transmembrane region" description="Helical" evidence="7">
    <location>
        <begin position="413"/>
        <end position="432"/>
    </location>
</feature>
<dbReference type="PROSITE" id="PS50928">
    <property type="entry name" value="ABC_TM1"/>
    <property type="match status" value="2"/>
</dbReference>
<protein>
    <submittedName>
        <fullName evidence="9">Iron ABC transporter permease</fullName>
    </submittedName>
</protein>
<feature type="transmembrane region" description="Helical" evidence="7">
    <location>
        <begin position="61"/>
        <end position="81"/>
    </location>
</feature>
<organism evidence="9 10">
    <name type="scientific">Sedimenticola thiotaurini</name>
    <dbReference type="NCBI Taxonomy" id="1543721"/>
    <lineage>
        <taxon>Bacteria</taxon>
        <taxon>Pseudomonadati</taxon>
        <taxon>Pseudomonadota</taxon>
        <taxon>Gammaproteobacteria</taxon>
        <taxon>Chromatiales</taxon>
        <taxon>Sedimenticolaceae</taxon>
        <taxon>Sedimenticola</taxon>
    </lineage>
</organism>
<feature type="transmembrane region" description="Helical" evidence="7">
    <location>
        <begin position="471"/>
        <end position="488"/>
    </location>
</feature>
<evidence type="ECO:0000256" key="5">
    <source>
        <dbReference type="ARBA" id="ARBA00022989"/>
    </source>
</evidence>
<keyword evidence="4 7" id="KW-0812">Transmembrane</keyword>
<dbReference type="SUPFAM" id="SSF161098">
    <property type="entry name" value="MetI-like"/>
    <property type="match status" value="2"/>
</dbReference>
<keyword evidence="2 7" id="KW-0813">Transport</keyword>
<feature type="transmembrane region" description="Helical" evidence="7">
    <location>
        <begin position="368"/>
        <end position="393"/>
    </location>
</feature>
<evidence type="ECO:0000256" key="3">
    <source>
        <dbReference type="ARBA" id="ARBA00022475"/>
    </source>
</evidence>
<keyword evidence="10" id="KW-1185">Reference proteome</keyword>
<comment type="similarity">
    <text evidence="7">Belongs to the binding-protein-dependent transport system permease family.</text>
</comment>
<dbReference type="Gene3D" id="1.10.3720.10">
    <property type="entry name" value="MetI-like"/>
    <property type="match status" value="2"/>
</dbReference>
<dbReference type="PANTHER" id="PTHR30183">
    <property type="entry name" value="MOLYBDENUM TRANSPORT SYSTEM PERMEASE PROTEIN MODB"/>
    <property type="match status" value="1"/>
</dbReference>
<dbReference type="CDD" id="cd06261">
    <property type="entry name" value="TM_PBP2"/>
    <property type="match status" value="2"/>
</dbReference>
<feature type="transmembrane region" description="Helical" evidence="7">
    <location>
        <begin position="293"/>
        <end position="312"/>
    </location>
</feature>
<dbReference type="GO" id="GO:0005886">
    <property type="term" value="C:plasma membrane"/>
    <property type="evidence" value="ECO:0007669"/>
    <property type="project" value="UniProtKB-SubCell"/>
</dbReference>
<dbReference type="FunFam" id="1.10.3720.10:FF:000088">
    <property type="entry name" value="Iron(III) ABC transporter, permease protein"/>
    <property type="match status" value="1"/>
</dbReference>
<feature type="transmembrane region" description="Helical" evidence="7">
    <location>
        <begin position="243"/>
        <end position="262"/>
    </location>
</feature>
<comment type="subcellular location">
    <subcellularLocation>
        <location evidence="1 7">Cell membrane</location>
        <topology evidence="1 7">Multi-pass membrane protein</topology>
    </subcellularLocation>
</comment>
<feature type="transmembrane region" description="Helical" evidence="7">
    <location>
        <begin position="93"/>
        <end position="112"/>
    </location>
</feature>
<feature type="domain" description="ABC transmembrane type-1" evidence="8">
    <location>
        <begin position="333"/>
        <end position="539"/>
    </location>
</feature>